<accession>A0A0M3T270</accession>
<evidence type="ECO:0000313" key="2">
    <source>
        <dbReference type="Proteomes" id="UP000068905"/>
    </source>
</evidence>
<dbReference type="InterPro" id="IPR015797">
    <property type="entry name" value="NUDIX_hydrolase-like_dom_sf"/>
</dbReference>
<keyword evidence="2" id="KW-1185">Reference proteome</keyword>
<dbReference type="STRING" id="1125411.W908_07040"/>
<dbReference type="OrthoDB" id="542521at2"/>
<dbReference type="RefSeq" id="WP_053820508.1">
    <property type="nucleotide sequence ID" value="NZ_CP006911.1"/>
</dbReference>
<dbReference type="SUPFAM" id="SSF55811">
    <property type="entry name" value="Nudix"/>
    <property type="match status" value="1"/>
</dbReference>
<sequence length="164" mass="19077">MREIKELLSKIANPRKGLPEEVFLFVSQLTPMVNVELLIKDPLKGTLLTWRHDEFYGPDWHLPGGIIRFKELAETRVNKVALNELDATVSFIEKPIEINEIMNKERDLRGHFLSLLYECSLTSSLNKATKFDKNSPKNGSWCWFQSCPDNLIYQHEIYRDKIGL</sequence>
<dbReference type="PATRIC" id="fig|1125411.7.peg.1387"/>
<reference evidence="1 2" key="1">
    <citation type="journal article" date="2015" name="Genome Announc.">
        <title>Genome Sequence of 'Candidatus Thioglobus singularis' Strain PS1, a Mixotroph from the SUP05 Clade of Marine Gammaproteobacteria.</title>
        <authorList>
            <person name="Marshall K.T."/>
            <person name="Morris R.M."/>
        </authorList>
    </citation>
    <scope>NUCLEOTIDE SEQUENCE [LARGE SCALE GENOMIC DNA]</scope>
    <source>
        <strain evidence="1 2">PS1</strain>
    </source>
</reference>
<gene>
    <name evidence="1" type="ORF">W908_07040</name>
</gene>
<protein>
    <submittedName>
        <fullName evidence="1">NUDIX hydrolase</fullName>
    </submittedName>
</protein>
<dbReference type="Gene3D" id="3.90.79.10">
    <property type="entry name" value="Nucleoside Triphosphate Pyrophosphohydrolase"/>
    <property type="match status" value="1"/>
</dbReference>
<dbReference type="GO" id="GO:0016787">
    <property type="term" value="F:hydrolase activity"/>
    <property type="evidence" value="ECO:0007669"/>
    <property type="project" value="UniProtKB-KW"/>
</dbReference>
<organism evidence="1 2">
    <name type="scientific">Candidatus Pseudothioglobus singularis PS1</name>
    <dbReference type="NCBI Taxonomy" id="1125411"/>
    <lineage>
        <taxon>Bacteria</taxon>
        <taxon>Pseudomonadati</taxon>
        <taxon>Pseudomonadota</taxon>
        <taxon>Gammaproteobacteria</taxon>
        <taxon>Candidatus Pseudothioglobaceae</taxon>
        <taxon>Candidatus Pseudothioglobus</taxon>
    </lineage>
</organism>
<dbReference type="AlphaFoldDB" id="A0A0M3T270"/>
<dbReference type="EMBL" id="CP006911">
    <property type="protein sequence ID" value="ALE02301.1"/>
    <property type="molecule type" value="Genomic_DNA"/>
</dbReference>
<proteinExistence type="predicted"/>
<evidence type="ECO:0000313" key="1">
    <source>
        <dbReference type="EMBL" id="ALE02301.1"/>
    </source>
</evidence>
<name>A0A0M3T270_9GAMM</name>
<keyword evidence="1" id="KW-0378">Hydrolase</keyword>
<dbReference type="Proteomes" id="UP000068905">
    <property type="component" value="Chromosome"/>
</dbReference>
<dbReference type="KEGG" id="tsn:W908_07040"/>